<feature type="binding site" evidence="14">
    <location>
        <position position="372"/>
    </location>
    <ligand>
        <name>Mg(2+)</name>
        <dbReference type="ChEBI" id="CHEBI:18420"/>
    </ligand>
</feature>
<evidence type="ECO:0000256" key="2">
    <source>
        <dbReference type="ARBA" id="ARBA00004141"/>
    </source>
</evidence>
<dbReference type="InterPro" id="IPR032630">
    <property type="entry name" value="P_typ_ATPase_c"/>
</dbReference>
<feature type="binding site" evidence="13">
    <location>
        <position position="228"/>
    </location>
    <ligand>
        <name>ATP</name>
        <dbReference type="ChEBI" id="CHEBI:30616"/>
    </ligand>
</feature>
<dbReference type="GO" id="GO:0005886">
    <property type="term" value="C:plasma membrane"/>
    <property type="evidence" value="ECO:0007669"/>
    <property type="project" value="TreeGrafter"/>
</dbReference>
<evidence type="ECO:0000256" key="3">
    <source>
        <dbReference type="ARBA" id="ARBA00008109"/>
    </source>
</evidence>
<keyword evidence="11 15" id="KW-0472">Membrane</keyword>
<evidence type="ECO:0000256" key="14">
    <source>
        <dbReference type="PIRSR" id="PIRSR606539-3"/>
    </source>
</evidence>
<evidence type="ECO:0000256" key="12">
    <source>
        <dbReference type="ARBA" id="ARBA00034036"/>
    </source>
</evidence>
<dbReference type="SUPFAM" id="SSF81665">
    <property type="entry name" value="Calcium ATPase, transmembrane domain M"/>
    <property type="match status" value="1"/>
</dbReference>
<dbReference type="FunFam" id="3.40.50.1000:FF:000014">
    <property type="entry name" value="Phospholipid-transporting ATPase"/>
    <property type="match status" value="1"/>
</dbReference>
<feature type="binding site" evidence="13">
    <location>
        <position position="372"/>
    </location>
    <ligand>
        <name>ATP</name>
        <dbReference type="ChEBI" id="CHEBI:30616"/>
    </ligand>
</feature>
<dbReference type="InterPro" id="IPR023214">
    <property type="entry name" value="HAD_sf"/>
</dbReference>
<gene>
    <name evidence="18" type="primary">Atp8b2</name>
    <name evidence="18" type="ORF">PIACAY_R05185</name>
</gene>
<evidence type="ECO:0000256" key="6">
    <source>
        <dbReference type="ARBA" id="ARBA00022741"/>
    </source>
</evidence>
<organism evidence="18 19">
    <name type="scientific">Piaya cayana</name>
    <name type="common">Common squirrel cuckoo</name>
    <dbReference type="NCBI Taxonomy" id="33601"/>
    <lineage>
        <taxon>Eukaryota</taxon>
        <taxon>Metazoa</taxon>
        <taxon>Chordata</taxon>
        <taxon>Craniata</taxon>
        <taxon>Vertebrata</taxon>
        <taxon>Euteleostomi</taxon>
        <taxon>Archelosauria</taxon>
        <taxon>Archosauria</taxon>
        <taxon>Dinosauria</taxon>
        <taxon>Saurischia</taxon>
        <taxon>Theropoda</taxon>
        <taxon>Coelurosauria</taxon>
        <taxon>Aves</taxon>
        <taxon>Neognathae</taxon>
        <taxon>Neoaves</taxon>
        <taxon>Otidimorphae</taxon>
        <taxon>Cuculiformes</taxon>
        <taxon>Coccyzidae</taxon>
        <taxon>Piaya</taxon>
    </lineage>
</organism>
<feature type="region of interest" description="Disordered" evidence="16">
    <location>
        <begin position="163"/>
        <end position="183"/>
    </location>
</feature>
<feature type="binding site" evidence="13">
    <location>
        <position position="348"/>
    </location>
    <ligand>
        <name>ATP</name>
        <dbReference type="ChEBI" id="CHEBI:30616"/>
    </ligand>
</feature>
<dbReference type="Pfam" id="PF16212">
    <property type="entry name" value="PhoLip_ATPase_C"/>
    <property type="match status" value="1"/>
</dbReference>
<dbReference type="GO" id="GO:0140326">
    <property type="term" value="F:ATPase-coupled intramembrane lipid transporter activity"/>
    <property type="evidence" value="ECO:0007669"/>
    <property type="project" value="UniProtKB-EC"/>
</dbReference>
<feature type="transmembrane region" description="Helical" evidence="15">
    <location>
        <begin position="425"/>
        <end position="446"/>
    </location>
</feature>
<dbReference type="GO" id="GO:0007030">
    <property type="term" value="P:Golgi organization"/>
    <property type="evidence" value="ECO:0007669"/>
    <property type="project" value="TreeGrafter"/>
</dbReference>
<feature type="non-terminal residue" evidence="18">
    <location>
        <position position="747"/>
    </location>
</feature>
<dbReference type="GO" id="GO:0016887">
    <property type="term" value="F:ATP hydrolysis activity"/>
    <property type="evidence" value="ECO:0007669"/>
    <property type="project" value="InterPro"/>
</dbReference>
<evidence type="ECO:0000313" key="19">
    <source>
        <dbReference type="Proteomes" id="UP000653271"/>
    </source>
</evidence>
<dbReference type="Gene3D" id="3.40.50.1000">
    <property type="entry name" value="HAD superfamily/HAD-like"/>
    <property type="match status" value="1"/>
</dbReference>
<evidence type="ECO:0000256" key="5">
    <source>
        <dbReference type="ARBA" id="ARBA00022723"/>
    </source>
</evidence>
<feature type="binding site" evidence="13">
    <location>
        <position position="342"/>
    </location>
    <ligand>
        <name>ATP</name>
        <dbReference type="ChEBI" id="CHEBI:30616"/>
    </ligand>
</feature>
<comment type="similarity">
    <text evidence="3 15">Belongs to the cation transport ATPase (P-type) (TC 3.A.3) family. Type IV subfamily.</text>
</comment>
<feature type="binding site" evidence="13">
    <location>
        <position position="230"/>
    </location>
    <ligand>
        <name>ATP</name>
        <dbReference type="ChEBI" id="CHEBI:30616"/>
    </ligand>
</feature>
<proteinExistence type="inferred from homology"/>
<dbReference type="PANTHER" id="PTHR24092:SF46">
    <property type="entry name" value="PHOSPHOLIPID-TRANSPORTING ATPASE ID"/>
    <property type="match status" value="1"/>
</dbReference>
<keyword evidence="7 13" id="KW-0067">ATP-binding</keyword>
<feature type="binding site" evidence="13">
    <location>
        <position position="68"/>
    </location>
    <ligand>
        <name>ATP</name>
        <dbReference type="ChEBI" id="CHEBI:30616"/>
    </ligand>
</feature>
<keyword evidence="4 15" id="KW-0812">Transmembrane</keyword>
<keyword evidence="10 15" id="KW-1133">Transmembrane helix</keyword>
<keyword evidence="6 13" id="KW-0547">Nucleotide-binding</keyword>
<dbReference type="NCBIfam" id="TIGR01494">
    <property type="entry name" value="ATPase_P-type"/>
    <property type="match status" value="1"/>
</dbReference>
<feature type="transmembrane region" description="Helical" evidence="15">
    <location>
        <begin position="620"/>
        <end position="641"/>
    </location>
</feature>
<dbReference type="EC" id="7.6.2.1" evidence="15"/>
<comment type="subcellular location">
    <subcellularLocation>
        <location evidence="2 15">Membrane</location>
        <topology evidence="2 15">Multi-pass membrane protein</topology>
    </subcellularLocation>
</comment>
<feature type="binding site" evidence="14">
    <location>
        <position position="368"/>
    </location>
    <ligand>
        <name>Mg(2+)</name>
        <dbReference type="ChEBI" id="CHEBI:18420"/>
    </ligand>
</feature>
<feature type="binding site" evidence="13">
    <location>
        <position position="132"/>
    </location>
    <ligand>
        <name>ATP</name>
        <dbReference type="ChEBI" id="CHEBI:30616"/>
    </ligand>
</feature>
<dbReference type="GO" id="GO:0000287">
    <property type="term" value="F:magnesium ion binding"/>
    <property type="evidence" value="ECO:0007669"/>
    <property type="project" value="UniProtKB-UniRule"/>
</dbReference>
<dbReference type="GO" id="GO:0005802">
    <property type="term" value="C:trans-Golgi network"/>
    <property type="evidence" value="ECO:0007669"/>
    <property type="project" value="TreeGrafter"/>
</dbReference>
<dbReference type="InterPro" id="IPR006539">
    <property type="entry name" value="P-type_ATPase_IV"/>
</dbReference>
<dbReference type="EMBL" id="WAAB01022499">
    <property type="protein sequence ID" value="NWH80986.1"/>
    <property type="molecule type" value="Genomic_DNA"/>
</dbReference>
<dbReference type="InterPro" id="IPR001757">
    <property type="entry name" value="P_typ_ATPase"/>
</dbReference>
<keyword evidence="5 14" id="KW-0479">Metal-binding</keyword>
<protein>
    <recommendedName>
        <fullName evidence="15">Phospholipid-transporting ATPase</fullName>
        <ecNumber evidence="15">7.6.2.1</ecNumber>
    </recommendedName>
</protein>
<evidence type="ECO:0000256" key="10">
    <source>
        <dbReference type="ARBA" id="ARBA00022989"/>
    </source>
</evidence>
<evidence type="ECO:0000256" key="1">
    <source>
        <dbReference type="ARBA" id="ARBA00001946"/>
    </source>
</evidence>
<feature type="transmembrane region" description="Helical" evidence="15">
    <location>
        <begin position="547"/>
        <end position="565"/>
    </location>
</feature>
<evidence type="ECO:0000256" key="7">
    <source>
        <dbReference type="ARBA" id="ARBA00022840"/>
    </source>
</evidence>
<dbReference type="Gene3D" id="3.40.1110.10">
    <property type="entry name" value="Calcium-transporting ATPase, cytoplasmic domain N"/>
    <property type="match status" value="1"/>
</dbReference>
<dbReference type="GO" id="GO:0045332">
    <property type="term" value="P:phospholipid translocation"/>
    <property type="evidence" value="ECO:0007669"/>
    <property type="project" value="TreeGrafter"/>
</dbReference>
<dbReference type="OrthoDB" id="377733at2759"/>
<comment type="catalytic activity">
    <reaction evidence="12 15">
        <text>ATP + H2O + phospholipidSide 1 = ADP + phosphate + phospholipidSide 2.</text>
        <dbReference type="EC" id="7.6.2.1"/>
    </reaction>
</comment>
<evidence type="ECO:0000256" key="16">
    <source>
        <dbReference type="SAM" id="MobiDB-lite"/>
    </source>
</evidence>
<dbReference type="InterPro" id="IPR036412">
    <property type="entry name" value="HAD-like_sf"/>
</dbReference>
<evidence type="ECO:0000256" key="13">
    <source>
        <dbReference type="PIRSR" id="PIRSR606539-2"/>
    </source>
</evidence>
<keyword evidence="19" id="KW-1185">Reference proteome</keyword>
<feature type="binding site" evidence="13">
    <location>
        <position position="229"/>
    </location>
    <ligand>
        <name>ATP</name>
        <dbReference type="ChEBI" id="CHEBI:30616"/>
    </ligand>
</feature>
<dbReference type="InterPro" id="IPR023299">
    <property type="entry name" value="ATPase_P-typ_cyto_dom_N"/>
</dbReference>
<evidence type="ECO:0000313" key="18">
    <source>
        <dbReference type="EMBL" id="NWH80986.1"/>
    </source>
</evidence>
<dbReference type="AlphaFoldDB" id="A0A850XES2"/>
<dbReference type="PANTHER" id="PTHR24092">
    <property type="entry name" value="PROBABLE PHOSPHOLIPID-TRANSPORTING ATPASE"/>
    <property type="match status" value="1"/>
</dbReference>
<dbReference type="InterPro" id="IPR023298">
    <property type="entry name" value="ATPase_P-typ_TM_dom_sf"/>
</dbReference>
<feature type="domain" description="P-type ATPase C-terminal" evidence="17">
    <location>
        <begin position="394"/>
        <end position="647"/>
    </location>
</feature>
<evidence type="ECO:0000256" key="8">
    <source>
        <dbReference type="ARBA" id="ARBA00022842"/>
    </source>
</evidence>
<comment type="caution">
    <text evidence="18">The sequence shown here is derived from an EMBL/GenBank/DDBJ whole genome shotgun (WGS) entry which is preliminary data.</text>
</comment>
<reference evidence="18" key="1">
    <citation type="submission" date="2019-09" db="EMBL/GenBank/DDBJ databases">
        <title>Bird 10,000 Genomes (B10K) Project - Family phase.</title>
        <authorList>
            <person name="Zhang G."/>
        </authorList>
    </citation>
    <scope>NUCLEOTIDE SEQUENCE</scope>
    <source>
        <strain evidence="18">B10K-DU-008-47</strain>
        <tissue evidence="18">Mixed tissue sample</tissue>
    </source>
</reference>
<feature type="transmembrane region" description="Helical" evidence="15">
    <location>
        <begin position="508"/>
        <end position="527"/>
    </location>
</feature>
<dbReference type="Pfam" id="PF13246">
    <property type="entry name" value="Cation_ATPase"/>
    <property type="match status" value="1"/>
</dbReference>
<accession>A0A850XES2</accession>
<evidence type="ECO:0000256" key="15">
    <source>
        <dbReference type="RuleBase" id="RU362033"/>
    </source>
</evidence>
<dbReference type="GO" id="GO:0005524">
    <property type="term" value="F:ATP binding"/>
    <property type="evidence" value="ECO:0007669"/>
    <property type="project" value="UniProtKB-UniRule"/>
</dbReference>
<dbReference type="NCBIfam" id="TIGR01652">
    <property type="entry name" value="ATPase-Plipid"/>
    <property type="match status" value="1"/>
</dbReference>
<keyword evidence="9 15" id="KW-1278">Translocase</keyword>
<feature type="binding site" evidence="13">
    <location>
        <position position="371"/>
    </location>
    <ligand>
        <name>ATP</name>
        <dbReference type="ChEBI" id="CHEBI:30616"/>
    </ligand>
</feature>
<dbReference type="SUPFAM" id="SSF56784">
    <property type="entry name" value="HAD-like"/>
    <property type="match status" value="1"/>
</dbReference>
<feature type="non-terminal residue" evidence="18">
    <location>
        <position position="1"/>
    </location>
</feature>
<feature type="binding site" evidence="13">
    <location>
        <position position="109"/>
    </location>
    <ligand>
        <name>ATP</name>
        <dbReference type="ChEBI" id="CHEBI:30616"/>
    </ligand>
</feature>
<comment type="cofactor">
    <cofactor evidence="1 14">
        <name>Mg(2+)</name>
        <dbReference type="ChEBI" id="CHEBI:18420"/>
    </cofactor>
</comment>
<evidence type="ECO:0000256" key="9">
    <source>
        <dbReference type="ARBA" id="ARBA00022967"/>
    </source>
</evidence>
<sequence>QRPEPVDFSFNPLADPRFQFWDPSLLEAVKLGDPHVHEFFRLLSLCHTVMSEEKSEGELFYKAQSPDEGALVTAARNFGFVFRSRTPKTITVHELGQAITYQLLAILDFNNIRKRMSVIVRSPEGKIRLYCKGADTILLERLHPVTQDLSNVTSDHLNVSGAGGCWEPRNPAPEEASGGQPTLTPPLSLLFASPQLLGATAIEDKLQQGVPETIAILTLANIKIWVLTGDKQETAVNIGYSCKMLTDDMTEVFVVTGHTVLEVREELRKAREKMLDGSRSMGNGFSYQEKLSSSKLTSVLEAIAGEYALVINGHSLAHALEADMEVEFLETACACRAVICCRVTPLQKAQVVELVKKYKKAVTLAIGDGANDVSMIKTAHIGVGISGQEGIQAVLASDYSFSQFKFLQRLLLVHGRWSYLRMCKFLCYFFYKNFAFTMVHFWFGFFCGFSAQTVYDQYFITLYNIVYTSLPVLAMGVFDQDVPEQRSMEYPKLYEPGQLNLLFNKREFFICIAQGIYTSVLMFFIPYGVFADATRDDGAQLADYQSFAVTVATSLVIVVSVQIGLDTGFWTAINHFFIWGSLAAYFAILFAMHSDGLFQMFPNQFRFVGNAQNTLAQPTVWLTIALTTVVCIMPVVAFRFLKLDLKPELSDTVRYTQLVRKKQKTQHRCMRRVGRAGSRRSGYAFSHQEGFGELIMSGKNMRLSSLALSSFSARPSAGWIETLRKKKGSDGSTAGSPSAAAEKMLKV</sequence>
<feature type="transmembrane region" description="Helical" evidence="15">
    <location>
        <begin position="458"/>
        <end position="478"/>
    </location>
</feature>
<feature type="transmembrane region" description="Helical" evidence="15">
    <location>
        <begin position="577"/>
        <end position="600"/>
    </location>
</feature>
<feature type="region of interest" description="Disordered" evidence="16">
    <location>
        <begin position="724"/>
        <end position="747"/>
    </location>
</feature>
<evidence type="ECO:0000256" key="4">
    <source>
        <dbReference type="ARBA" id="ARBA00022692"/>
    </source>
</evidence>
<evidence type="ECO:0000259" key="17">
    <source>
        <dbReference type="Pfam" id="PF16212"/>
    </source>
</evidence>
<evidence type="ECO:0000256" key="11">
    <source>
        <dbReference type="ARBA" id="ARBA00023136"/>
    </source>
</evidence>
<dbReference type="SUPFAM" id="SSF81660">
    <property type="entry name" value="Metal cation-transporting ATPase, ATP-binding domain N"/>
    <property type="match status" value="1"/>
</dbReference>
<name>A0A850XES2_PIACA</name>
<dbReference type="Proteomes" id="UP000653271">
    <property type="component" value="Unassembled WGS sequence"/>
</dbReference>
<keyword evidence="8 14" id="KW-0460">Magnesium</keyword>